<organism evidence="1 2">
    <name type="scientific">Streptomyces blastmyceticus</name>
    <dbReference type="NCBI Taxonomy" id="68180"/>
    <lineage>
        <taxon>Bacteria</taxon>
        <taxon>Bacillati</taxon>
        <taxon>Actinomycetota</taxon>
        <taxon>Actinomycetes</taxon>
        <taxon>Kitasatosporales</taxon>
        <taxon>Streptomycetaceae</taxon>
        <taxon>Streptomyces</taxon>
    </lineage>
</organism>
<evidence type="ECO:0000313" key="1">
    <source>
        <dbReference type="EMBL" id="GAA0343928.1"/>
    </source>
</evidence>
<reference evidence="1 2" key="1">
    <citation type="journal article" date="2019" name="Int. J. Syst. Evol. Microbiol.">
        <title>The Global Catalogue of Microorganisms (GCM) 10K type strain sequencing project: providing services to taxonomists for standard genome sequencing and annotation.</title>
        <authorList>
            <consortium name="The Broad Institute Genomics Platform"/>
            <consortium name="The Broad Institute Genome Sequencing Center for Infectious Disease"/>
            <person name="Wu L."/>
            <person name="Ma J."/>
        </authorList>
    </citation>
    <scope>NUCLEOTIDE SEQUENCE [LARGE SCALE GENOMIC DNA]</scope>
    <source>
        <strain evidence="1 2">JCM 4565</strain>
    </source>
</reference>
<gene>
    <name evidence="1" type="ORF">GCM10010319_20050</name>
</gene>
<accession>A0ABN0WQ66</accession>
<dbReference type="Proteomes" id="UP001500063">
    <property type="component" value="Unassembled WGS sequence"/>
</dbReference>
<proteinExistence type="predicted"/>
<keyword evidence="2" id="KW-1185">Reference proteome</keyword>
<evidence type="ECO:0000313" key="2">
    <source>
        <dbReference type="Proteomes" id="UP001500063"/>
    </source>
</evidence>
<dbReference type="EMBL" id="BAAABW010000012">
    <property type="protein sequence ID" value="GAA0343928.1"/>
    <property type="molecule type" value="Genomic_DNA"/>
</dbReference>
<comment type="caution">
    <text evidence="1">The sequence shown here is derived from an EMBL/GenBank/DDBJ whole genome shotgun (WGS) entry which is preliminary data.</text>
</comment>
<protein>
    <submittedName>
        <fullName evidence="1">Lipoprotein</fullName>
    </submittedName>
</protein>
<name>A0ABN0WQ66_9ACTN</name>
<keyword evidence="1" id="KW-0449">Lipoprotein</keyword>
<sequence>MLVLTVTVAGCSTAGEPLSAGTTAPVAAPSLLWPERTPAPTPTGEQHDDVTATRVPGIAAVPSGDIRKVDAYAVVKAEVAAHRHDVTGADGLDEATAAKITSCSETERNCPIRTPVLRDLTGDGHDDLIVGIEMDDHLLGLRCYTLVKGELTRIMATVVRPSSIEVAGRDVIVWEPSDTPHYAVRSVYSWDSHRHYMELKSDEIRRVEPTATPSPTGSRR</sequence>